<proteinExistence type="predicted"/>
<protein>
    <submittedName>
        <fullName evidence="1">Uncharacterized protein</fullName>
    </submittedName>
</protein>
<reference evidence="1" key="2">
    <citation type="journal article" date="2015" name="Data Brief">
        <title>Shoot transcriptome of the giant reed, Arundo donax.</title>
        <authorList>
            <person name="Barrero R.A."/>
            <person name="Guerrero F.D."/>
            <person name="Moolhuijzen P."/>
            <person name="Goolsby J.A."/>
            <person name="Tidwell J."/>
            <person name="Bellgard S.E."/>
            <person name="Bellgard M.I."/>
        </authorList>
    </citation>
    <scope>NUCLEOTIDE SEQUENCE</scope>
    <source>
        <tissue evidence="1">Shoot tissue taken approximately 20 cm above the soil surface</tissue>
    </source>
</reference>
<name>A0A0A9FKM7_ARUDO</name>
<accession>A0A0A9FKM7</accession>
<reference evidence="1" key="1">
    <citation type="submission" date="2014-09" db="EMBL/GenBank/DDBJ databases">
        <authorList>
            <person name="Magalhaes I.L.F."/>
            <person name="Oliveira U."/>
            <person name="Santos F.R."/>
            <person name="Vidigal T.H.D.A."/>
            <person name="Brescovit A.D."/>
            <person name="Santos A.J."/>
        </authorList>
    </citation>
    <scope>NUCLEOTIDE SEQUENCE</scope>
    <source>
        <tissue evidence="1">Shoot tissue taken approximately 20 cm above the soil surface</tissue>
    </source>
</reference>
<organism evidence="1">
    <name type="scientific">Arundo donax</name>
    <name type="common">Giant reed</name>
    <name type="synonym">Donax arundinaceus</name>
    <dbReference type="NCBI Taxonomy" id="35708"/>
    <lineage>
        <taxon>Eukaryota</taxon>
        <taxon>Viridiplantae</taxon>
        <taxon>Streptophyta</taxon>
        <taxon>Embryophyta</taxon>
        <taxon>Tracheophyta</taxon>
        <taxon>Spermatophyta</taxon>
        <taxon>Magnoliopsida</taxon>
        <taxon>Liliopsida</taxon>
        <taxon>Poales</taxon>
        <taxon>Poaceae</taxon>
        <taxon>PACMAD clade</taxon>
        <taxon>Arundinoideae</taxon>
        <taxon>Arundineae</taxon>
        <taxon>Arundo</taxon>
    </lineage>
</organism>
<dbReference type="EMBL" id="GBRH01189063">
    <property type="protein sequence ID" value="JAE08833.1"/>
    <property type="molecule type" value="Transcribed_RNA"/>
</dbReference>
<evidence type="ECO:0000313" key="1">
    <source>
        <dbReference type="EMBL" id="JAE08833.1"/>
    </source>
</evidence>
<dbReference type="AlphaFoldDB" id="A0A0A9FKM7"/>
<sequence length="28" mass="3116">MSLNQISMQFSIGMSKVAKIMILRMASV</sequence>